<dbReference type="Pfam" id="PF01167">
    <property type="entry name" value="Tub"/>
    <property type="match status" value="1"/>
</dbReference>
<feature type="region of interest" description="Disordered" evidence="2">
    <location>
        <begin position="17"/>
        <end position="48"/>
    </location>
</feature>
<dbReference type="PANTHER" id="PTHR16517:SF7">
    <property type="entry name" value="PROTEIN KING TUBBY"/>
    <property type="match status" value="1"/>
</dbReference>
<dbReference type="SUPFAM" id="SSF54518">
    <property type="entry name" value="Tubby C-terminal domain-like"/>
    <property type="match status" value="1"/>
</dbReference>
<feature type="domain" description="Tubby C-terminal" evidence="3">
    <location>
        <begin position="401"/>
        <end position="667"/>
    </location>
</feature>
<accession>A0A2R5GUZ5</accession>
<dbReference type="OrthoDB" id="8775810at2759"/>
<name>A0A2R5GUZ5_9STRA</name>
<comment type="similarity">
    <text evidence="1">Belongs to the TUB family.</text>
</comment>
<dbReference type="InterPro" id="IPR000007">
    <property type="entry name" value="Tubby_C"/>
</dbReference>
<feature type="compositionally biased region" description="Basic and acidic residues" evidence="2">
    <location>
        <begin position="125"/>
        <end position="134"/>
    </location>
</feature>
<evidence type="ECO:0000259" key="3">
    <source>
        <dbReference type="Pfam" id="PF01167"/>
    </source>
</evidence>
<protein>
    <submittedName>
        <fullName evidence="4">Tubby protein-like</fullName>
    </submittedName>
</protein>
<gene>
    <name evidence="4" type="ORF">FCC1311_079592</name>
</gene>
<dbReference type="EMBL" id="BEYU01000105">
    <property type="protein sequence ID" value="GBG31734.1"/>
    <property type="molecule type" value="Genomic_DNA"/>
</dbReference>
<evidence type="ECO:0000256" key="2">
    <source>
        <dbReference type="SAM" id="MobiDB-lite"/>
    </source>
</evidence>
<feature type="compositionally biased region" description="Acidic residues" evidence="2">
    <location>
        <begin position="89"/>
        <end position="116"/>
    </location>
</feature>
<dbReference type="Proteomes" id="UP000241890">
    <property type="component" value="Unassembled WGS sequence"/>
</dbReference>
<dbReference type="InParanoid" id="A0A2R5GUZ5"/>
<organism evidence="4 5">
    <name type="scientific">Hondaea fermentalgiana</name>
    <dbReference type="NCBI Taxonomy" id="2315210"/>
    <lineage>
        <taxon>Eukaryota</taxon>
        <taxon>Sar</taxon>
        <taxon>Stramenopiles</taxon>
        <taxon>Bigyra</taxon>
        <taxon>Labyrinthulomycetes</taxon>
        <taxon>Thraustochytrida</taxon>
        <taxon>Thraustochytriidae</taxon>
        <taxon>Hondaea</taxon>
    </lineage>
</organism>
<keyword evidence="5" id="KW-1185">Reference proteome</keyword>
<feature type="compositionally biased region" description="Acidic residues" evidence="2">
    <location>
        <begin position="155"/>
        <end position="175"/>
    </location>
</feature>
<evidence type="ECO:0000313" key="4">
    <source>
        <dbReference type="EMBL" id="GBG31734.1"/>
    </source>
</evidence>
<sequence length="673" mass="74994">MVALRPEGVRVRALVGVHPSSAPSRPGAGEGALEQSAYDDTGLLRDVEDEFEHAEPVVTLGGEYEAGSPMYLSEKTVIRRSSSQRQVDVESESDGSDSDESSSDDSDGDTSDDNEDEQHKKVKGRRSDGQRVETDDLVGIEQAASADRGISGGEADNDDDDDDDDDEEEEEEAIPEEIYCTSCGTLCPLEIEACSQCGTGLVDPSEFLGEDSDDEGDRSRLDSYDPFMNVKSLVNIQPPSPGGQRAIAAPAARPFPQTFAPLPPPPDEIYEVKFLPGKSGLTFDDDWLGKSAVVDELPRSEFLDGGPRAAGGSDGDRPWSNEIHVGDFLVNINGESCAGLCLERIEEMLKEAQKAGPYRIRFRTATSIQDAFGVGDEDASEARSIIYKQKSKIYEPPEHMDMVYGYILRWRSEKIISLHFFRESDNKFLLGAVLPRSGKGRIIFHNSQDIKLDGDIKDIPMHPESSRYLGCMEQNFAGTALTVHDYRVSNPTSTRKIRHHELGYIMYEHNVLGRVPNSLKAVLPRWDPEQGLRGQRRSLADRYKGTTRTRHAQDMNLIQKLQARKGDEYRAVESEELSELLEFDTLKPQWNEELQAWTLNFNSRVKMASKKNFMLVPQAQNETMEEEFGADTVCLRFGKVLKDRFSLDFRHPISPFQAMAIAVSAFTSKRLVT</sequence>
<comment type="caution">
    <text evidence="4">The sequence shown here is derived from an EMBL/GenBank/DDBJ whole genome shotgun (WGS) entry which is preliminary data.</text>
</comment>
<proteinExistence type="inferred from homology"/>
<dbReference type="PANTHER" id="PTHR16517">
    <property type="entry name" value="TUBBY-RELATED"/>
    <property type="match status" value="1"/>
</dbReference>
<dbReference type="Gene3D" id="3.20.90.10">
    <property type="entry name" value="Tubby Protein, Chain A"/>
    <property type="match status" value="1"/>
</dbReference>
<dbReference type="PRINTS" id="PR01573">
    <property type="entry name" value="SUPERTUBBY"/>
</dbReference>
<dbReference type="AlphaFoldDB" id="A0A2R5GUZ5"/>
<feature type="region of interest" description="Disordered" evidence="2">
    <location>
        <begin position="75"/>
        <end position="175"/>
    </location>
</feature>
<evidence type="ECO:0000313" key="5">
    <source>
        <dbReference type="Proteomes" id="UP000241890"/>
    </source>
</evidence>
<evidence type="ECO:0000256" key="1">
    <source>
        <dbReference type="ARBA" id="ARBA00007129"/>
    </source>
</evidence>
<reference evidence="4 5" key="1">
    <citation type="submission" date="2017-12" db="EMBL/GenBank/DDBJ databases">
        <title>Sequencing, de novo assembly and annotation of complete genome of a new Thraustochytrid species, strain FCC1311.</title>
        <authorList>
            <person name="Sedici K."/>
            <person name="Godart F."/>
            <person name="Aiese Cigliano R."/>
            <person name="Sanseverino W."/>
            <person name="Barakat M."/>
            <person name="Ortet P."/>
            <person name="Marechal E."/>
            <person name="Cagnac O."/>
            <person name="Amato A."/>
        </authorList>
    </citation>
    <scope>NUCLEOTIDE SEQUENCE [LARGE SCALE GENOMIC DNA]</scope>
</reference>
<dbReference type="InterPro" id="IPR025659">
    <property type="entry name" value="Tubby-like_C"/>
</dbReference>